<sequence length="279" mass="31538">MADTQEAPASPENHKAEQKSHETAISERSILSIMYQVREYTDLKIFAGTGEDQKCFNLHRAVVTAGSKYFEKACKGCFEEGRTKEIRLTDIEPAVFEVVANWMYQGGHDLFGEKYERDFLVEVYAAADYLQVRSLKTDILSSLPKFLTKEHSKPQDQRKESGPHTLLKDIGLYSSTLELPMLRECTRVAIRLWILDPELLFIITQDAPGTGLLSALLLEAFQNALEAIQCDFCRPEVQFVEGKKCQKCSRESNGAPTRTIQGLRIIGPRLSTCRVPQDE</sequence>
<dbReference type="EMBL" id="AQGS01000014">
    <property type="protein sequence ID" value="EPS45493.1"/>
    <property type="molecule type" value="Genomic_DNA"/>
</dbReference>
<dbReference type="HOGENOM" id="CLU_997542_0_0_1"/>
<feature type="domain" description="BTB" evidence="2">
    <location>
        <begin position="41"/>
        <end position="112"/>
    </location>
</feature>
<gene>
    <name evidence="3" type="ORF">H072_511</name>
</gene>
<evidence type="ECO:0000313" key="4">
    <source>
        <dbReference type="Proteomes" id="UP000015100"/>
    </source>
</evidence>
<dbReference type="SMART" id="SM00225">
    <property type="entry name" value="BTB"/>
    <property type="match status" value="1"/>
</dbReference>
<dbReference type="CDD" id="cd18186">
    <property type="entry name" value="BTB_POZ_ZBTB_KLHL-like"/>
    <property type="match status" value="1"/>
</dbReference>
<proteinExistence type="predicted"/>
<dbReference type="InterPro" id="IPR011333">
    <property type="entry name" value="SKP1/BTB/POZ_sf"/>
</dbReference>
<evidence type="ECO:0000256" key="1">
    <source>
        <dbReference type="SAM" id="MobiDB-lite"/>
    </source>
</evidence>
<name>S8C173_DACHA</name>
<reference evidence="4" key="2">
    <citation type="submission" date="2013-04" db="EMBL/GenBank/DDBJ databases">
        <title>Genomic mechanisms accounting for the adaptation to parasitism in nematode-trapping fungi.</title>
        <authorList>
            <person name="Ahren D.G."/>
        </authorList>
    </citation>
    <scope>NUCLEOTIDE SEQUENCE [LARGE SCALE GENOMIC DNA]</scope>
    <source>
        <strain evidence="4">CBS 200.50</strain>
    </source>
</reference>
<dbReference type="InterPro" id="IPR000210">
    <property type="entry name" value="BTB/POZ_dom"/>
</dbReference>
<protein>
    <recommendedName>
        <fullName evidence="2">BTB domain-containing protein</fullName>
    </recommendedName>
</protein>
<feature type="region of interest" description="Disordered" evidence="1">
    <location>
        <begin position="1"/>
        <end position="24"/>
    </location>
</feature>
<dbReference type="eggNOG" id="ENOG502RU8Y">
    <property type="taxonomic scope" value="Eukaryota"/>
</dbReference>
<keyword evidence="4" id="KW-1185">Reference proteome</keyword>
<organism evidence="3 4">
    <name type="scientific">Dactylellina haptotyla (strain CBS 200.50)</name>
    <name type="common">Nematode-trapping fungus</name>
    <name type="synonym">Monacrosporium haptotylum</name>
    <dbReference type="NCBI Taxonomy" id="1284197"/>
    <lineage>
        <taxon>Eukaryota</taxon>
        <taxon>Fungi</taxon>
        <taxon>Dikarya</taxon>
        <taxon>Ascomycota</taxon>
        <taxon>Pezizomycotina</taxon>
        <taxon>Orbiliomycetes</taxon>
        <taxon>Orbiliales</taxon>
        <taxon>Orbiliaceae</taxon>
        <taxon>Dactylellina</taxon>
    </lineage>
</organism>
<evidence type="ECO:0000313" key="3">
    <source>
        <dbReference type="EMBL" id="EPS45493.1"/>
    </source>
</evidence>
<dbReference type="Pfam" id="PF00651">
    <property type="entry name" value="BTB"/>
    <property type="match status" value="1"/>
</dbReference>
<dbReference type="SUPFAM" id="SSF54695">
    <property type="entry name" value="POZ domain"/>
    <property type="match status" value="1"/>
</dbReference>
<feature type="compositionally biased region" description="Basic and acidic residues" evidence="1">
    <location>
        <begin position="12"/>
        <end position="24"/>
    </location>
</feature>
<dbReference type="OrthoDB" id="6359816at2759"/>
<accession>S8C173</accession>
<dbReference type="AlphaFoldDB" id="S8C173"/>
<dbReference type="OMA" id="AGEDKEC"/>
<comment type="caution">
    <text evidence="3">The sequence shown here is derived from an EMBL/GenBank/DDBJ whole genome shotgun (WGS) entry which is preliminary data.</text>
</comment>
<dbReference type="STRING" id="1284197.S8C173"/>
<dbReference type="PANTHER" id="PTHR47843">
    <property type="entry name" value="BTB DOMAIN-CONTAINING PROTEIN-RELATED"/>
    <property type="match status" value="1"/>
</dbReference>
<reference evidence="3 4" key="1">
    <citation type="journal article" date="2013" name="PLoS Genet.">
        <title>Genomic mechanisms accounting for the adaptation to parasitism in nematode-trapping fungi.</title>
        <authorList>
            <person name="Meerupati T."/>
            <person name="Andersson K.M."/>
            <person name="Friman E."/>
            <person name="Kumar D."/>
            <person name="Tunlid A."/>
            <person name="Ahren D."/>
        </authorList>
    </citation>
    <scope>NUCLEOTIDE SEQUENCE [LARGE SCALE GENOMIC DNA]</scope>
    <source>
        <strain evidence="3 4">CBS 200.50</strain>
    </source>
</reference>
<evidence type="ECO:0000259" key="2">
    <source>
        <dbReference type="PROSITE" id="PS50097"/>
    </source>
</evidence>
<dbReference type="PROSITE" id="PS50097">
    <property type="entry name" value="BTB"/>
    <property type="match status" value="1"/>
</dbReference>
<dbReference type="Gene3D" id="3.30.710.10">
    <property type="entry name" value="Potassium Channel Kv1.1, Chain A"/>
    <property type="match status" value="1"/>
</dbReference>
<dbReference type="Proteomes" id="UP000015100">
    <property type="component" value="Unassembled WGS sequence"/>
</dbReference>